<evidence type="ECO:0000313" key="1">
    <source>
        <dbReference type="EMBL" id="KAJ4426297.1"/>
    </source>
</evidence>
<accession>A0ABQ8RX38</accession>
<sequence length="152" mass="18244">MMKNVKLMTRNKYIFHTEAFYDMKRSYRERAHRGIATVSSFDYMQNLHVPYLRFNVIYYSHQLWNYCFGVHDLSNDEKKRTAFVQTPNQCDDIIASCRVYPKPFEVKRVHTPDFLNNIKATVEPYFAQSSRCQLKLKQLRMHRIDRDSPHVG</sequence>
<evidence type="ECO:0000313" key="2">
    <source>
        <dbReference type="Proteomes" id="UP001148838"/>
    </source>
</evidence>
<feature type="non-terminal residue" evidence="1">
    <location>
        <position position="152"/>
    </location>
</feature>
<comment type="caution">
    <text evidence="1">The sequence shown here is derived from an EMBL/GenBank/DDBJ whole genome shotgun (WGS) entry which is preliminary data.</text>
</comment>
<name>A0ABQ8RX38_PERAM</name>
<dbReference type="Proteomes" id="UP001148838">
    <property type="component" value="Unassembled WGS sequence"/>
</dbReference>
<reference evidence="1 2" key="1">
    <citation type="journal article" date="2022" name="Allergy">
        <title>Genome assembly and annotation of Periplaneta americana reveal a comprehensive cockroach allergen profile.</title>
        <authorList>
            <person name="Wang L."/>
            <person name="Xiong Q."/>
            <person name="Saelim N."/>
            <person name="Wang L."/>
            <person name="Nong W."/>
            <person name="Wan A.T."/>
            <person name="Shi M."/>
            <person name="Liu X."/>
            <person name="Cao Q."/>
            <person name="Hui J.H.L."/>
            <person name="Sookrung N."/>
            <person name="Leung T.F."/>
            <person name="Tungtrongchitr A."/>
            <person name="Tsui S.K.W."/>
        </authorList>
    </citation>
    <scope>NUCLEOTIDE SEQUENCE [LARGE SCALE GENOMIC DNA]</scope>
    <source>
        <strain evidence="1">PWHHKU_190912</strain>
    </source>
</reference>
<proteinExistence type="predicted"/>
<organism evidence="1 2">
    <name type="scientific">Periplaneta americana</name>
    <name type="common">American cockroach</name>
    <name type="synonym">Blatta americana</name>
    <dbReference type="NCBI Taxonomy" id="6978"/>
    <lineage>
        <taxon>Eukaryota</taxon>
        <taxon>Metazoa</taxon>
        <taxon>Ecdysozoa</taxon>
        <taxon>Arthropoda</taxon>
        <taxon>Hexapoda</taxon>
        <taxon>Insecta</taxon>
        <taxon>Pterygota</taxon>
        <taxon>Neoptera</taxon>
        <taxon>Polyneoptera</taxon>
        <taxon>Dictyoptera</taxon>
        <taxon>Blattodea</taxon>
        <taxon>Blattoidea</taxon>
        <taxon>Blattidae</taxon>
        <taxon>Blattinae</taxon>
        <taxon>Periplaneta</taxon>
    </lineage>
</organism>
<keyword evidence="2" id="KW-1185">Reference proteome</keyword>
<dbReference type="EMBL" id="JAJSOF020000040">
    <property type="protein sequence ID" value="KAJ4426297.1"/>
    <property type="molecule type" value="Genomic_DNA"/>
</dbReference>
<gene>
    <name evidence="1" type="ORF">ANN_27110</name>
</gene>
<protein>
    <submittedName>
        <fullName evidence="1">Uncharacterized protein</fullName>
    </submittedName>
</protein>